<feature type="compositionally biased region" description="Polar residues" evidence="3">
    <location>
        <begin position="8"/>
        <end position="26"/>
    </location>
</feature>
<feature type="compositionally biased region" description="Polar residues" evidence="3">
    <location>
        <begin position="773"/>
        <end position="785"/>
    </location>
</feature>
<feature type="compositionally biased region" description="Basic and acidic residues" evidence="3">
    <location>
        <begin position="620"/>
        <end position="633"/>
    </location>
</feature>
<feature type="region of interest" description="Disordered" evidence="3">
    <location>
        <begin position="732"/>
        <end position="751"/>
    </location>
</feature>
<evidence type="ECO:0000313" key="5">
    <source>
        <dbReference type="Proteomes" id="UP001373714"/>
    </source>
</evidence>
<evidence type="ECO:0008006" key="6">
    <source>
        <dbReference type="Google" id="ProtNLM"/>
    </source>
</evidence>
<organism evidence="4 5">
    <name type="scientific">Orbilia blumenaviensis</name>
    <dbReference type="NCBI Taxonomy" id="1796055"/>
    <lineage>
        <taxon>Eukaryota</taxon>
        <taxon>Fungi</taxon>
        <taxon>Dikarya</taxon>
        <taxon>Ascomycota</taxon>
        <taxon>Pezizomycotina</taxon>
        <taxon>Orbiliomycetes</taxon>
        <taxon>Orbiliales</taxon>
        <taxon>Orbiliaceae</taxon>
        <taxon>Orbilia</taxon>
    </lineage>
</organism>
<protein>
    <recommendedName>
        <fullName evidence="6">Chromo domain-containing protein</fullName>
    </recommendedName>
</protein>
<dbReference type="GO" id="GO:0070823">
    <property type="term" value="C:HDA1 complex"/>
    <property type="evidence" value="ECO:0007669"/>
    <property type="project" value="InterPro"/>
</dbReference>
<feature type="region of interest" description="Disordered" evidence="3">
    <location>
        <begin position="844"/>
        <end position="867"/>
    </location>
</feature>
<dbReference type="InterPro" id="IPR038609">
    <property type="entry name" value="HDA1_su2/3_sf"/>
</dbReference>
<reference evidence="4 5" key="1">
    <citation type="submission" date="2019-10" db="EMBL/GenBank/DDBJ databases">
        <authorList>
            <person name="Palmer J.M."/>
        </authorList>
    </citation>
    <scope>NUCLEOTIDE SEQUENCE [LARGE SCALE GENOMIC DNA]</scope>
    <source>
        <strain evidence="4 5">TWF730</strain>
    </source>
</reference>
<feature type="compositionally biased region" description="Polar residues" evidence="3">
    <location>
        <begin position="1181"/>
        <end position="1195"/>
    </location>
</feature>
<sequence length="1594" mass="175034">MARRATAVPQSQAPYRPSRVSTTPNTEPHELRDKPAVEYNTADENESPPATQSSEGDGIWWEVRQITAERRRKGKKEYRVEWEGNNKETGQPWPQEWKPCHWVTSALVENWEERKARKKRGRISSSPSPPPLSQVGICEPVQISKTDIKRYRQGRKRQRSTKENPILMSPSEEELETTGRKSSLPSGEERERVEAGEGTITWNQEEEVQVEDDGGSEDDVGPLVTKSHRRKIIESSQSSGNRTQASVNEGNSQPLSQRLVAVEIPVRSDLDSSLYVSFPRSASAAADTEDQEVHDPLVISSIDDGLGQIENTGEGFGEITIFGMSDEDEDHATAHVQVPQTQISVKDRREIPDSQSSGITYFHLTPADQKPVPETPLPLHPNPTMIPPLAEQLRLVEEVDSGEAASSPSCPQPEVEYGFENIPDSSSRVFSQDVRELKSQEAQSQSSRESQLTSSTSRSQQSQVSLPSAQLSFGKVGVTPSFQSFPDSGRSKTLHDVEQKVGGKGGSNFMASEALNVQAVKSVAGEASSFSRPDQPFISHAHQLQPTPSTNLEPLTATNIPRHTQQSPSVTDKDSFVTPNSYPKDSIDDVQELATALEHTAKSLAPRRLNTIRILQEAVESRPEDIVDSDPGHPIKPAPLENASSHDQGQGEVAELGSLPQLRNLDSCEPLPTGLKPDLLHPSLDVLSPRTPVQEEDPLQGGRSASSTPCGPIPASARPTPVTVLGYFQSQRPTQTSGESEGPSSKSIIGSSVALHQAISEESLEKAPLPLTTPRSDAQEQTSAPSDEATMSAGPVSPLLKIVDIAVAPEHLLGSQSEVITTNLSGLMPSLPEHMTETQNTQKSAPAAVEAKGARMKTPTTDGPTDIDDEYLAGSQALKLLQESPRVASDEVFLAIPLTENQQRVYRGVILNRYREIEAFYGINNTQNQTVNIKLDTIEKIVRDLDQVCSHWELPGGRKYTNEEEGPKLLKWFRKQSSKFDFLFKLLKKLRDESYSVAVVLQTGPLMDYTDIFLRSAGYQFTRFTARNGAEVVTPTPEAQRLRLFLLPSCEMAIGTTTPSVNLVIAMDSSLDPSRPHIQQLRSLEPSTQALVLHPVSINTVAHIRQYLPECSAASGSDALRDYLNPVLYAAILVRDHVGVLPQDLQHHLDALSNTDVFSWLENLRGENNLLPPLPIKISTSQKEVPATQGVTLRSSPGRKRILSQSGAPGATSIKHKRARIEVEQASPEDGGDTPTLDPNGISTKTGSDSEVSTTKKSKTTPSIDPEPEIISATTPTPSTGPTEPHQVAEEPPAAPELVDKDATVENQGPAPKSSEEAVNEPGEAEEEESEKDMLNQLTKDEVVSLVLEYQEALWQSKLQADEFERHTSAREIDYQTQRDKVLGLKNMINRQRTQIENLTRDKDKYQTAMEQAIKERDLARGELKRFQEALNESAEEGSAPAKVVLENAKLASQVESLKHKLETATSDSGFIRNQYQIASQGTTLLQAEKKQLENQVETLTRQADGVKVQLKKLNMDRERAKYQHKISELTAKLDRAGKQITSLDVEKKRIEKTRGVQTRSSSIPPRGTQSSPVPTRPGSPTITARSLRSSESA</sequence>
<feature type="region of interest" description="Disordered" evidence="3">
    <location>
        <begin position="561"/>
        <end position="583"/>
    </location>
</feature>
<feature type="compositionally biased region" description="Low complexity" evidence="3">
    <location>
        <begin position="440"/>
        <end position="466"/>
    </location>
</feature>
<name>A0AAV9V0J3_9PEZI</name>
<feature type="compositionally biased region" description="Polar residues" evidence="3">
    <location>
        <begin position="1556"/>
        <end position="1594"/>
    </location>
</feature>
<dbReference type="Gene3D" id="2.40.50.40">
    <property type="match status" value="1"/>
</dbReference>
<dbReference type="SUPFAM" id="SSF52540">
    <property type="entry name" value="P-loop containing nucleoside triphosphate hydrolases"/>
    <property type="match status" value="1"/>
</dbReference>
<dbReference type="Gene3D" id="3.40.50.12360">
    <property type="match status" value="1"/>
</dbReference>
<feature type="compositionally biased region" description="Polar residues" evidence="3">
    <location>
        <begin position="732"/>
        <end position="750"/>
    </location>
</feature>
<feature type="coiled-coil region" evidence="2">
    <location>
        <begin position="1382"/>
        <end position="1547"/>
    </location>
</feature>
<feature type="compositionally biased region" description="Basic and acidic residues" evidence="3">
    <location>
        <begin position="27"/>
        <end position="36"/>
    </location>
</feature>
<feature type="compositionally biased region" description="Basic and acidic residues" evidence="3">
    <location>
        <begin position="77"/>
        <end position="86"/>
    </location>
</feature>
<evidence type="ECO:0000256" key="3">
    <source>
        <dbReference type="SAM" id="MobiDB-lite"/>
    </source>
</evidence>
<feature type="compositionally biased region" description="Polar residues" evidence="3">
    <location>
        <begin position="1241"/>
        <end position="1252"/>
    </location>
</feature>
<feature type="region of interest" description="Disordered" evidence="3">
    <location>
        <begin position="620"/>
        <end position="720"/>
    </location>
</feature>
<proteinExistence type="predicted"/>
<feature type="compositionally biased region" description="Low complexity" evidence="3">
    <location>
        <begin position="1269"/>
        <end position="1285"/>
    </location>
</feature>
<evidence type="ECO:0000313" key="4">
    <source>
        <dbReference type="EMBL" id="KAK6352600.1"/>
    </source>
</evidence>
<feature type="region of interest" description="Disordered" evidence="3">
    <location>
        <begin position="399"/>
        <end position="468"/>
    </location>
</feature>
<dbReference type="EMBL" id="JAVHNS010000006">
    <property type="protein sequence ID" value="KAK6352600.1"/>
    <property type="molecule type" value="Genomic_DNA"/>
</dbReference>
<feature type="region of interest" description="Disordered" evidence="3">
    <location>
        <begin position="1547"/>
        <end position="1594"/>
    </location>
</feature>
<dbReference type="SUPFAM" id="SSF54160">
    <property type="entry name" value="Chromo domain-like"/>
    <property type="match status" value="1"/>
</dbReference>
<dbReference type="InterPro" id="IPR027417">
    <property type="entry name" value="P-loop_NTPase"/>
</dbReference>
<keyword evidence="5" id="KW-1185">Reference proteome</keyword>
<keyword evidence="2" id="KW-0175">Coiled coil</keyword>
<evidence type="ECO:0000256" key="2">
    <source>
        <dbReference type="SAM" id="Coils"/>
    </source>
</evidence>
<accession>A0AAV9V0J3</accession>
<dbReference type="Proteomes" id="UP001373714">
    <property type="component" value="Unassembled WGS sequence"/>
</dbReference>
<dbReference type="InterPro" id="IPR021006">
    <property type="entry name" value="Hda2/3"/>
</dbReference>
<feature type="region of interest" description="Disordered" evidence="3">
    <location>
        <begin position="764"/>
        <end position="793"/>
    </location>
</feature>
<evidence type="ECO:0000256" key="1">
    <source>
        <dbReference type="ARBA" id="ARBA00011353"/>
    </source>
</evidence>
<feature type="region of interest" description="Disordered" evidence="3">
    <location>
        <begin position="1181"/>
        <end position="1337"/>
    </location>
</feature>
<feature type="region of interest" description="Disordered" evidence="3">
    <location>
        <begin position="114"/>
        <end position="253"/>
    </location>
</feature>
<dbReference type="InterPro" id="IPR016197">
    <property type="entry name" value="Chromo-like_dom_sf"/>
</dbReference>
<feature type="compositionally biased region" description="Polar residues" evidence="3">
    <location>
        <begin position="561"/>
        <end position="570"/>
    </location>
</feature>
<feature type="region of interest" description="Disordered" evidence="3">
    <location>
        <begin position="1"/>
        <end position="97"/>
    </location>
</feature>
<comment type="subunit">
    <text evidence="1">Component of the NuA4 histone acetyltransferase complex.</text>
</comment>
<comment type="caution">
    <text evidence="4">The sequence shown here is derived from an EMBL/GenBank/DDBJ whole genome shotgun (WGS) entry which is preliminary data.</text>
</comment>
<feature type="compositionally biased region" description="Polar residues" evidence="3">
    <location>
        <begin position="234"/>
        <end position="253"/>
    </location>
</feature>
<gene>
    <name evidence="4" type="ORF">TWF730_009423</name>
</gene>
<feature type="compositionally biased region" description="Acidic residues" evidence="3">
    <location>
        <begin position="204"/>
        <end position="220"/>
    </location>
</feature>
<dbReference type="Pfam" id="PF11496">
    <property type="entry name" value="HDA2-3"/>
    <property type="match status" value="1"/>
</dbReference>